<protein>
    <recommendedName>
        <fullName evidence="3">Ribonuclease</fullName>
    </recommendedName>
</protein>
<dbReference type="GO" id="GO:0003723">
    <property type="term" value="F:RNA binding"/>
    <property type="evidence" value="ECO:0007669"/>
    <property type="project" value="InterPro"/>
</dbReference>
<evidence type="ECO:0000256" key="6">
    <source>
        <dbReference type="ARBA" id="ARBA00022801"/>
    </source>
</evidence>
<evidence type="ECO:0000313" key="9">
    <source>
        <dbReference type="Proteomes" id="UP000482209"/>
    </source>
</evidence>
<comment type="caution">
    <text evidence="8">The sequence shown here is derived from an EMBL/GenBank/DDBJ whole genome shotgun (WGS) entry which is preliminary data.</text>
</comment>
<comment type="subcellular location">
    <subcellularLocation>
        <location evidence="1">Secreted</location>
    </subcellularLocation>
</comment>
<dbReference type="Pfam" id="PF00545">
    <property type="entry name" value="Ribonuclease"/>
    <property type="match status" value="1"/>
</dbReference>
<evidence type="ECO:0000256" key="4">
    <source>
        <dbReference type="ARBA" id="ARBA00022525"/>
    </source>
</evidence>
<evidence type="ECO:0000313" key="8">
    <source>
        <dbReference type="EMBL" id="MSS63528.1"/>
    </source>
</evidence>
<evidence type="ECO:0000256" key="5">
    <source>
        <dbReference type="ARBA" id="ARBA00022722"/>
    </source>
</evidence>
<comment type="similarity">
    <text evidence="2">Belongs to the ribonuclease N1/T1 family.</text>
</comment>
<keyword evidence="9" id="KW-1185">Reference proteome</keyword>
<name>A0A6L5XZ89_9FIRM</name>
<evidence type="ECO:0000256" key="3">
    <source>
        <dbReference type="ARBA" id="ARBA00022214"/>
    </source>
</evidence>
<dbReference type="GO" id="GO:0004521">
    <property type="term" value="F:RNA endonuclease activity"/>
    <property type="evidence" value="ECO:0007669"/>
    <property type="project" value="InterPro"/>
</dbReference>
<evidence type="ECO:0000256" key="2">
    <source>
        <dbReference type="ARBA" id="ARBA00009006"/>
    </source>
</evidence>
<keyword evidence="4" id="KW-0964">Secreted</keyword>
<evidence type="ECO:0000256" key="7">
    <source>
        <dbReference type="SAM" id="MobiDB-lite"/>
    </source>
</evidence>
<dbReference type="PRINTS" id="PR00117">
    <property type="entry name" value="BARNASE"/>
</dbReference>
<dbReference type="Gene3D" id="3.40.20.20">
    <property type="match status" value="2"/>
</dbReference>
<organism evidence="8 9">
    <name type="scientific">Velocimicrobium porci</name>
    <dbReference type="NCBI Taxonomy" id="2606634"/>
    <lineage>
        <taxon>Bacteria</taxon>
        <taxon>Bacillati</taxon>
        <taxon>Bacillota</taxon>
        <taxon>Clostridia</taxon>
        <taxon>Lachnospirales</taxon>
        <taxon>Lachnospiraceae</taxon>
        <taxon>Velocimicrobium</taxon>
    </lineage>
</organism>
<dbReference type="GO" id="GO:0005576">
    <property type="term" value="C:extracellular region"/>
    <property type="evidence" value="ECO:0007669"/>
    <property type="project" value="UniProtKB-SubCell"/>
</dbReference>
<proteinExistence type="inferred from homology"/>
<dbReference type="InterPro" id="IPR053753">
    <property type="entry name" value="RNase_N1/T1-like_sf"/>
</dbReference>
<evidence type="ECO:0000256" key="1">
    <source>
        <dbReference type="ARBA" id="ARBA00004613"/>
    </source>
</evidence>
<dbReference type="EMBL" id="VUMT01000008">
    <property type="protein sequence ID" value="MSS63528.1"/>
    <property type="molecule type" value="Genomic_DNA"/>
</dbReference>
<feature type="region of interest" description="Disordered" evidence="7">
    <location>
        <begin position="36"/>
        <end position="69"/>
    </location>
</feature>
<dbReference type="Proteomes" id="UP000482209">
    <property type="component" value="Unassembled WGS sequence"/>
</dbReference>
<dbReference type="AlphaFoldDB" id="A0A6L5XZ89"/>
<gene>
    <name evidence="8" type="ORF">FYJ58_06500</name>
</gene>
<reference evidence="8 9" key="1">
    <citation type="submission" date="2019-08" db="EMBL/GenBank/DDBJ databases">
        <title>In-depth cultivation of the pig gut microbiome towards novel bacterial diversity and tailored functional studies.</title>
        <authorList>
            <person name="Wylensek D."/>
            <person name="Hitch T.C.A."/>
            <person name="Clavel T."/>
        </authorList>
    </citation>
    <scope>NUCLEOTIDE SEQUENCE [LARGE SCALE GENOMIC DNA]</scope>
    <source>
        <strain evidence="8 9">WCA-693-APC-MOT-I</strain>
    </source>
</reference>
<dbReference type="SUPFAM" id="SSF53933">
    <property type="entry name" value="Microbial ribonucleases"/>
    <property type="match status" value="1"/>
</dbReference>
<sequence length="181" mass="20847">MLKFITKKQQTLLIGLLIFLSVFFTGCSPISSNVNLSSSATNTSQNTANKQSSNIEQNETSDKNKLSVTENGTYTSKKEVALYIHTYKKLPSNYITKKEARSLGWNSKKGNLWDVTDHKSIGGDRFGNYEKKLPDHNGRKYYECDIEYEGGYRNEKRIVYSNDGLIFYTEDHYQTFEKLYE</sequence>
<dbReference type="InterPro" id="IPR001887">
    <property type="entry name" value="Barnase"/>
</dbReference>
<keyword evidence="5" id="KW-0540">Nuclease</keyword>
<accession>A0A6L5XZ89</accession>
<dbReference type="PROSITE" id="PS51257">
    <property type="entry name" value="PROKAR_LIPOPROTEIN"/>
    <property type="match status" value="1"/>
</dbReference>
<dbReference type="InterPro" id="IPR016191">
    <property type="entry name" value="Ribonuclease/ribotoxin"/>
</dbReference>
<dbReference type="GO" id="GO:0016787">
    <property type="term" value="F:hydrolase activity"/>
    <property type="evidence" value="ECO:0007669"/>
    <property type="project" value="UniProtKB-KW"/>
</dbReference>
<keyword evidence="6" id="KW-0378">Hydrolase</keyword>
<dbReference type="InterPro" id="IPR000026">
    <property type="entry name" value="N1-like"/>
</dbReference>
<feature type="compositionally biased region" description="Low complexity" evidence="7">
    <location>
        <begin position="36"/>
        <end position="54"/>
    </location>
</feature>